<reference evidence="2" key="1">
    <citation type="submission" date="2024-06" db="EMBL/GenBank/DDBJ databases">
        <authorList>
            <person name="Ryan C."/>
        </authorList>
    </citation>
    <scope>NUCLEOTIDE SEQUENCE [LARGE SCALE GENOMIC DNA]</scope>
</reference>
<proteinExistence type="predicted"/>
<evidence type="ECO:0000313" key="2">
    <source>
        <dbReference type="Proteomes" id="UP001497457"/>
    </source>
</evidence>
<accession>A0ABC9AVT9</accession>
<dbReference type="AlphaFoldDB" id="A0ABC9AVT9"/>
<sequence>MEDFALQQLIGVDWSARCSSLRFCMECARAICSHCCGDHWRRHHADKKQADIVFVEGRPALDTESAPGCRYDLTRIQRIVWEGQKFILLCPVGQDDLRCHRRCETCQHTIKSGSLWCSVCCKAQVEQGGRLRGAVLQLAAMAQDGEFGPAVHRKDLFCTVCGIGFCSTSCVAHAHHHHPAVAPGSVKAVVHFNGWAAVPAGVLPAAVVHDVQALQLPDGSVAYPIHSRGAGHQTPAPGAMHVMGVGGPQPHPCLRPDCPEVFFGPEAYCSMRCRHQAG</sequence>
<dbReference type="EMBL" id="OZ075132">
    <property type="protein sequence ID" value="CAL4984839.1"/>
    <property type="molecule type" value="Genomic_DNA"/>
</dbReference>
<organism evidence="1 2">
    <name type="scientific">Urochloa decumbens</name>
    <dbReference type="NCBI Taxonomy" id="240449"/>
    <lineage>
        <taxon>Eukaryota</taxon>
        <taxon>Viridiplantae</taxon>
        <taxon>Streptophyta</taxon>
        <taxon>Embryophyta</taxon>
        <taxon>Tracheophyta</taxon>
        <taxon>Spermatophyta</taxon>
        <taxon>Magnoliopsida</taxon>
        <taxon>Liliopsida</taxon>
        <taxon>Poales</taxon>
        <taxon>Poaceae</taxon>
        <taxon>PACMAD clade</taxon>
        <taxon>Panicoideae</taxon>
        <taxon>Panicodae</taxon>
        <taxon>Paniceae</taxon>
        <taxon>Melinidinae</taxon>
        <taxon>Urochloa</taxon>
    </lineage>
</organism>
<evidence type="ECO:0000313" key="1">
    <source>
        <dbReference type="EMBL" id="CAL4984839.1"/>
    </source>
</evidence>
<dbReference type="Proteomes" id="UP001497457">
    <property type="component" value="Chromosome 22rd"/>
</dbReference>
<protein>
    <recommendedName>
        <fullName evidence="3">C2H2-type domain-containing protein</fullName>
    </recommendedName>
</protein>
<reference evidence="1 2" key="2">
    <citation type="submission" date="2024-10" db="EMBL/GenBank/DDBJ databases">
        <authorList>
            <person name="Ryan C."/>
        </authorList>
    </citation>
    <scope>NUCLEOTIDE SEQUENCE [LARGE SCALE GENOMIC DNA]</scope>
</reference>
<gene>
    <name evidence="1" type="ORF">URODEC1_LOCUS57674</name>
</gene>
<evidence type="ECO:0008006" key="3">
    <source>
        <dbReference type="Google" id="ProtNLM"/>
    </source>
</evidence>
<keyword evidence="2" id="KW-1185">Reference proteome</keyword>
<name>A0ABC9AVT9_9POAL</name>